<dbReference type="GO" id="GO:0022904">
    <property type="term" value="P:respiratory electron transport chain"/>
    <property type="evidence" value="ECO:0007669"/>
    <property type="project" value="InterPro"/>
</dbReference>
<dbReference type="Proteomes" id="UP000195137">
    <property type="component" value="Unassembled WGS sequence"/>
</dbReference>
<feature type="transmembrane region" description="Helical" evidence="6">
    <location>
        <begin position="160"/>
        <end position="181"/>
    </location>
</feature>
<feature type="transmembrane region" description="Helical" evidence="6">
    <location>
        <begin position="12"/>
        <end position="35"/>
    </location>
</feature>
<keyword evidence="2" id="KW-1003">Cell membrane</keyword>
<dbReference type="EMBL" id="MRZU01000002">
    <property type="protein sequence ID" value="OUJ19447.1"/>
    <property type="molecule type" value="Genomic_DNA"/>
</dbReference>
<evidence type="ECO:0000256" key="3">
    <source>
        <dbReference type="ARBA" id="ARBA00022692"/>
    </source>
</evidence>
<organism evidence="8 9">
    <name type="scientific">Methanonatronarchaeum thermophilum</name>
    <dbReference type="NCBI Taxonomy" id="1927129"/>
    <lineage>
        <taxon>Archaea</taxon>
        <taxon>Methanobacteriati</taxon>
        <taxon>Methanobacteriota</taxon>
        <taxon>Methanonatronarchaeia</taxon>
        <taxon>Methanonatronarchaeales</taxon>
        <taxon>Methanonatronarchaeaceae</taxon>
        <taxon>Methanonatronarchaeum</taxon>
    </lineage>
</organism>
<dbReference type="SUPFAM" id="SSF81342">
    <property type="entry name" value="Transmembrane di-heme cytochromes"/>
    <property type="match status" value="1"/>
</dbReference>
<accession>A0A1Y3GE06</accession>
<dbReference type="OrthoDB" id="351054at2157"/>
<dbReference type="GO" id="GO:0009055">
    <property type="term" value="F:electron transfer activity"/>
    <property type="evidence" value="ECO:0007669"/>
    <property type="project" value="InterPro"/>
</dbReference>
<comment type="subcellular location">
    <subcellularLocation>
        <location evidence="1">Cell membrane</location>
        <topology evidence="1">Multi-pass membrane protein</topology>
    </subcellularLocation>
</comment>
<keyword evidence="4 6" id="KW-1133">Transmembrane helix</keyword>
<dbReference type="GO" id="GO:0005886">
    <property type="term" value="C:plasma membrane"/>
    <property type="evidence" value="ECO:0007669"/>
    <property type="project" value="UniProtKB-SubCell"/>
</dbReference>
<evidence type="ECO:0000313" key="8">
    <source>
        <dbReference type="EMBL" id="OUJ19447.1"/>
    </source>
</evidence>
<evidence type="ECO:0000256" key="6">
    <source>
        <dbReference type="SAM" id="Phobius"/>
    </source>
</evidence>
<dbReference type="InterPro" id="IPR051542">
    <property type="entry name" value="Hydrogenase_cytochrome"/>
</dbReference>
<evidence type="ECO:0000313" key="9">
    <source>
        <dbReference type="Proteomes" id="UP000195137"/>
    </source>
</evidence>
<dbReference type="RefSeq" id="WP_086636545.1">
    <property type="nucleotide sequence ID" value="NZ_MRZU01000002.1"/>
</dbReference>
<feature type="transmembrane region" description="Helical" evidence="6">
    <location>
        <begin position="55"/>
        <end position="81"/>
    </location>
</feature>
<reference evidence="8 9" key="1">
    <citation type="submission" date="2016-12" db="EMBL/GenBank/DDBJ databases">
        <title>Discovery of methanogenic haloarchaea.</title>
        <authorList>
            <person name="Sorokin D.Y."/>
            <person name="Makarova K.S."/>
            <person name="Abbas B."/>
            <person name="Ferrer M."/>
            <person name="Golyshin P.N."/>
        </authorList>
    </citation>
    <scope>NUCLEOTIDE SEQUENCE [LARGE SCALE GENOMIC DNA]</scope>
    <source>
        <strain evidence="8">AMET1</strain>
    </source>
</reference>
<proteinExistence type="predicted"/>
<evidence type="ECO:0000256" key="1">
    <source>
        <dbReference type="ARBA" id="ARBA00004651"/>
    </source>
</evidence>
<gene>
    <name evidence="8" type="ORF">AMET1_0117</name>
</gene>
<dbReference type="Gene3D" id="1.20.950.20">
    <property type="entry name" value="Transmembrane di-heme cytochromes, Chain C"/>
    <property type="match status" value="1"/>
</dbReference>
<keyword evidence="3 6" id="KW-0812">Transmembrane</keyword>
<protein>
    <submittedName>
        <fullName evidence="8">Formate dehydrogenase cytochrome b556 subunit</fullName>
    </submittedName>
</protein>
<dbReference type="PANTHER" id="PTHR30485">
    <property type="entry name" value="NI/FE-HYDROGENASE 1 B-TYPE CYTOCHROME SUBUNIT"/>
    <property type="match status" value="1"/>
</dbReference>
<sequence>MTEYLKRFSPKQVYVHFLYAVSVLVLYVTGLPIFFPDQLGWILTIMGGAEVTMVIHRIAAVVMAFSVIYFLIYAAIATIIYDKGILKRVLPTPTDIKDLMLDVKYAFGLSGKKPRLPKYGYLEKTEVWIIGVEAVIFIVTGLVLWFPTLFLEFMSLQTVLAFRYIHGAFAVLSLAGFLFHFMNVHMHPEKYPIEMSIFSGDMEKQEAQEEHPKWVEGGQ</sequence>
<feature type="transmembrane region" description="Helical" evidence="6">
    <location>
        <begin position="127"/>
        <end position="148"/>
    </location>
</feature>
<dbReference type="GO" id="GO:0020037">
    <property type="term" value="F:heme binding"/>
    <property type="evidence" value="ECO:0007669"/>
    <property type="project" value="TreeGrafter"/>
</dbReference>
<dbReference type="Pfam" id="PF01292">
    <property type="entry name" value="Ni_hydr_CYTB"/>
    <property type="match status" value="1"/>
</dbReference>
<dbReference type="AlphaFoldDB" id="A0A1Y3GE06"/>
<evidence type="ECO:0000256" key="5">
    <source>
        <dbReference type="ARBA" id="ARBA00023136"/>
    </source>
</evidence>
<dbReference type="InterPro" id="IPR016174">
    <property type="entry name" value="Di-haem_cyt_TM"/>
</dbReference>
<evidence type="ECO:0000259" key="7">
    <source>
        <dbReference type="Pfam" id="PF01292"/>
    </source>
</evidence>
<evidence type="ECO:0000256" key="2">
    <source>
        <dbReference type="ARBA" id="ARBA00022475"/>
    </source>
</evidence>
<feature type="domain" description="Cytochrome b561 bacterial/Ni-hydrogenase" evidence="7">
    <location>
        <begin position="8"/>
        <end position="188"/>
    </location>
</feature>
<keyword evidence="5 6" id="KW-0472">Membrane</keyword>
<dbReference type="PANTHER" id="PTHR30485:SF0">
    <property type="entry name" value="NI_FE-HYDROGENASE 1 B-TYPE CYTOCHROME SUBUNIT-RELATED"/>
    <property type="match status" value="1"/>
</dbReference>
<name>A0A1Y3GE06_9EURY</name>
<dbReference type="InterPro" id="IPR011577">
    <property type="entry name" value="Cyt_b561_bac/Ni-Hgenase"/>
</dbReference>
<comment type="caution">
    <text evidence="8">The sequence shown here is derived from an EMBL/GenBank/DDBJ whole genome shotgun (WGS) entry which is preliminary data.</text>
</comment>
<evidence type="ECO:0000256" key="4">
    <source>
        <dbReference type="ARBA" id="ARBA00022989"/>
    </source>
</evidence>
<keyword evidence="9" id="KW-1185">Reference proteome</keyword>